<name>A0A6P2BQT0_9ACTN</name>
<gene>
    <name evidence="2" type="ORF">EAS64_41890</name>
</gene>
<feature type="signal peptide" evidence="1">
    <location>
        <begin position="1"/>
        <end position="28"/>
    </location>
</feature>
<keyword evidence="1" id="KW-0732">Signal</keyword>
<dbReference type="RefSeq" id="WP_145862288.1">
    <property type="nucleotide sequence ID" value="NZ_RPFW01000013.1"/>
</dbReference>
<comment type="caution">
    <text evidence="2">The sequence shown here is derived from an EMBL/GenBank/DDBJ whole genome shotgun (WGS) entry which is preliminary data.</text>
</comment>
<evidence type="ECO:0000256" key="1">
    <source>
        <dbReference type="SAM" id="SignalP"/>
    </source>
</evidence>
<evidence type="ECO:0000313" key="3">
    <source>
        <dbReference type="Proteomes" id="UP000460272"/>
    </source>
</evidence>
<evidence type="ECO:0000313" key="2">
    <source>
        <dbReference type="EMBL" id="TVY99117.1"/>
    </source>
</evidence>
<feature type="chain" id="PRO_5039131412" evidence="1">
    <location>
        <begin position="29"/>
        <end position="173"/>
    </location>
</feature>
<reference evidence="2 3" key="1">
    <citation type="submission" date="2018-11" db="EMBL/GenBank/DDBJ databases">
        <title>Trebonia kvetii gen.nov., sp.nov., a novel acidophilic actinobacterium, and proposal of the new actinobacterial family Treboniaceae fam. nov.</title>
        <authorList>
            <person name="Rapoport D."/>
            <person name="Sagova-Mareckova M."/>
            <person name="Sedlacek I."/>
            <person name="Provaznik J."/>
            <person name="Kralova S."/>
            <person name="Pavlinic D."/>
            <person name="Benes V."/>
            <person name="Kopecky J."/>
        </authorList>
    </citation>
    <scope>NUCLEOTIDE SEQUENCE [LARGE SCALE GENOMIC DNA]</scope>
    <source>
        <strain evidence="2 3">15Tr583</strain>
    </source>
</reference>
<protein>
    <submittedName>
        <fullName evidence="2">Uncharacterized protein</fullName>
    </submittedName>
</protein>
<dbReference type="PROSITE" id="PS51257">
    <property type="entry name" value="PROKAR_LIPOPROTEIN"/>
    <property type="match status" value="1"/>
</dbReference>
<organism evidence="2 3">
    <name type="scientific">Trebonia kvetii</name>
    <dbReference type="NCBI Taxonomy" id="2480626"/>
    <lineage>
        <taxon>Bacteria</taxon>
        <taxon>Bacillati</taxon>
        <taxon>Actinomycetota</taxon>
        <taxon>Actinomycetes</taxon>
        <taxon>Streptosporangiales</taxon>
        <taxon>Treboniaceae</taxon>
        <taxon>Trebonia</taxon>
    </lineage>
</organism>
<keyword evidence="3" id="KW-1185">Reference proteome</keyword>
<proteinExistence type="predicted"/>
<dbReference type="Proteomes" id="UP000460272">
    <property type="component" value="Unassembled WGS sequence"/>
</dbReference>
<sequence>MKSRLAVGLLLGCLVAAAGCSSSSSSTASPAPATASSTPASTAQNFQVATPNGQVSLSLDGQLPPNWPSQFPVPAGAKVAGSGSLGGSSSTALVGAYTTSESAPDAFAFYQASSKLTTSDQKSAGAETHYLGSAKITAPYTGSVTVVSHSGTSYIVIVLTSSRSSASASPAAS</sequence>
<dbReference type="EMBL" id="RPFW01000013">
    <property type="protein sequence ID" value="TVY99117.1"/>
    <property type="molecule type" value="Genomic_DNA"/>
</dbReference>
<accession>A0A6P2BQT0</accession>
<dbReference type="AlphaFoldDB" id="A0A6P2BQT0"/>